<dbReference type="AlphaFoldDB" id="I0HW88"/>
<dbReference type="HOGENOM" id="CLU_000445_137_1_4"/>
<feature type="compositionally biased region" description="Polar residues" evidence="5">
    <location>
        <begin position="260"/>
        <end position="276"/>
    </location>
</feature>
<feature type="domain" description="Methyl-accepting transducer" evidence="7">
    <location>
        <begin position="219"/>
        <end position="448"/>
    </location>
</feature>
<keyword evidence="2" id="KW-0488">Methylation</keyword>
<feature type="region of interest" description="Disordered" evidence="5">
    <location>
        <begin position="486"/>
        <end position="540"/>
    </location>
</feature>
<dbReference type="InterPro" id="IPR004090">
    <property type="entry name" value="Chemotax_Me-accpt_rcpt"/>
</dbReference>
<evidence type="ECO:0000313" key="9">
    <source>
        <dbReference type="Proteomes" id="UP000007883"/>
    </source>
</evidence>
<keyword evidence="6" id="KW-1133">Transmembrane helix</keyword>
<evidence type="ECO:0000259" key="7">
    <source>
        <dbReference type="PROSITE" id="PS50111"/>
    </source>
</evidence>
<feature type="region of interest" description="Disordered" evidence="5">
    <location>
        <begin position="260"/>
        <end position="281"/>
    </location>
</feature>
<evidence type="ECO:0000256" key="3">
    <source>
        <dbReference type="ARBA" id="ARBA00029447"/>
    </source>
</evidence>
<comment type="similarity">
    <text evidence="3">Belongs to the methyl-accepting chemotaxis (MCP) protein family.</text>
</comment>
<dbReference type="GO" id="GO:0006935">
    <property type="term" value="P:chemotaxis"/>
    <property type="evidence" value="ECO:0007669"/>
    <property type="project" value="InterPro"/>
</dbReference>
<dbReference type="SMART" id="SM00283">
    <property type="entry name" value="MA"/>
    <property type="match status" value="1"/>
</dbReference>
<name>I0HW88_RUBGI</name>
<dbReference type="Gene3D" id="1.10.287.950">
    <property type="entry name" value="Methyl-accepting chemotaxis protein"/>
    <property type="match status" value="1"/>
</dbReference>
<dbReference type="InterPro" id="IPR051310">
    <property type="entry name" value="MCP_chemotaxis"/>
</dbReference>
<dbReference type="KEGG" id="rge:RGE_39390"/>
<dbReference type="Pfam" id="PF00015">
    <property type="entry name" value="MCPsignal"/>
    <property type="match status" value="1"/>
</dbReference>
<dbReference type="InterPro" id="IPR004089">
    <property type="entry name" value="MCPsignal_dom"/>
</dbReference>
<protein>
    <submittedName>
        <fullName evidence="8">Methyl-accepting chemotaxis sensory transducer, HTP domain containing</fullName>
    </submittedName>
</protein>
<feature type="transmembrane region" description="Helical" evidence="6">
    <location>
        <begin position="9"/>
        <end position="27"/>
    </location>
</feature>
<dbReference type="GO" id="GO:0007165">
    <property type="term" value="P:signal transduction"/>
    <property type="evidence" value="ECO:0007669"/>
    <property type="project" value="UniProtKB-KW"/>
</dbReference>
<dbReference type="Proteomes" id="UP000007883">
    <property type="component" value="Chromosome"/>
</dbReference>
<dbReference type="PANTHER" id="PTHR43531">
    <property type="entry name" value="PROTEIN ICFG"/>
    <property type="match status" value="1"/>
</dbReference>
<gene>
    <name evidence="8" type="primary">mcp</name>
    <name evidence="8" type="ordered locus">RGE_39390</name>
</gene>
<evidence type="ECO:0000256" key="2">
    <source>
        <dbReference type="ARBA" id="ARBA00022481"/>
    </source>
</evidence>
<keyword evidence="6" id="KW-0812">Transmembrane</keyword>
<organism evidence="8 9">
    <name type="scientific">Rubrivivax gelatinosus (strain NBRC 100245 / IL144)</name>
    <dbReference type="NCBI Taxonomy" id="983917"/>
    <lineage>
        <taxon>Bacteria</taxon>
        <taxon>Pseudomonadati</taxon>
        <taxon>Pseudomonadota</taxon>
        <taxon>Betaproteobacteria</taxon>
        <taxon>Burkholderiales</taxon>
        <taxon>Sphaerotilaceae</taxon>
        <taxon>Rubrivivax</taxon>
    </lineage>
</organism>
<feature type="compositionally biased region" description="Pro residues" evidence="5">
    <location>
        <begin position="516"/>
        <end position="526"/>
    </location>
</feature>
<dbReference type="PROSITE" id="PS50111">
    <property type="entry name" value="CHEMOTAXIS_TRANSDUC_2"/>
    <property type="match status" value="1"/>
</dbReference>
<keyword evidence="4" id="KW-0807">Transducer</keyword>
<dbReference type="CDD" id="cd11386">
    <property type="entry name" value="MCP_signal"/>
    <property type="match status" value="1"/>
</dbReference>
<dbReference type="GO" id="GO:0004888">
    <property type="term" value="F:transmembrane signaling receptor activity"/>
    <property type="evidence" value="ECO:0007669"/>
    <property type="project" value="InterPro"/>
</dbReference>
<dbReference type="PANTHER" id="PTHR43531:SF14">
    <property type="entry name" value="METHYL-ACCEPTING CHEMOTAXIS PROTEIN I-RELATED"/>
    <property type="match status" value="1"/>
</dbReference>
<evidence type="ECO:0000256" key="6">
    <source>
        <dbReference type="SAM" id="Phobius"/>
    </source>
</evidence>
<comment type="subcellular location">
    <subcellularLocation>
        <location evidence="1">Membrane</location>
    </subcellularLocation>
</comment>
<dbReference type="GO" id="GO:0005886">
    <property type="term" value="C:plasma membrane"/>
    <property type="evidence" value="ECO:0007669"/>
    <property type="project" value="TreeGrafter"/>
</dbReference>
<dbReference type="PRINTS" id="PR00260">
    <property type="entry name" value="CHEMTRNSDUCR"/>
</dbReference>
<proteinExistence type="inferred from homology"/>
<keyword evidence="9" id="KW-1185">Reference proteome</keyword>
<reference evidence="8 9" key="1">
    <citation type="journal article" date="2012" name="J. Bacteriol.">
        <title>Complete genome sequence of phototrophic betaproteobacterium Rubrivivax gelatinosus IL144.</title>
        <authorList>
            <person name="Nagashima S."/>
            <person name="Kamimura A."/>
            <person name="Shimizu T."/>
            <person name="Nakamura-isaki S."/>
            <person name="Aono E."/>
            <person name="Sakamoto K."/>
            <person name="Ichikawa N."/>
            <person name="Nakazawa H."/>
            <person name="Sekine M."/>
            <person name="Yamazaki S."/>
            <person name="Fujita N."/>
            <person name="Shimada K."/>
            <person name="Hanada S."/>
            <person name="Nagashima K.V.P."/>
        </authorList>
    </citation>
    <scope>NUCLEOTIDE SEQUENCE [LARGE SCALE GENOMIC DNA]</scope>
    <source>
        <strain evidence="9">NBRC 100245 / IL144</strain>
    </source>
</reference>
<feature type="compositionally biased region" description="Low complexity" evidence="5">
    <location>
        <begin position="504"/>
        <end position="515"/>
    </location>
</feature>
<feature type="transmembrane region" description="Helical" evidence="6">
    <location>
        <begin position="58"/>
        <end position="79"/>
    </location>
</feature>
<dbReference type="PATRIC" id="fig|983917.3.peg.3841"/>
<feature type="transmembrane region" description="Helical" evidence="6">
    <location>
        <begin position="33"/>
        <end position="51"/>
    </location>
</feature>
<keyword evidence="6" id="KW-0472">Membrane</keyword>
<dbReference type="RefSeq" id="WP_014430125.1">
    <property type="nucleotide sequence ID" value="NC_017075.1"/>
</dbReference>
<dbReference type="eggNOG" id="COG0840">
    <property type="taxonomic scope" value="Bacteria"/>
</dbReference>
<evidence type="ECO:0000256" key="1">
    <source>
        <dbReference type="ARBA" id="ARBA00004370"/>
    </source>
</evidence>
<sequence>MNIDFNDRAMLASMALVVLGAVAYGAVNDGIGLALGAGALLMGAAAALAGLGGGSRSAASFIGLPVLGMAAVALLIHVAHGAAEAHFAVFALLAATVVYRRWEAVIVGAATIAVHHLSFNYFQQWGWGPICFTEPSLPRVLEHAAFVVGEAGVLVMLALRSRADYATTDELVAIADGLVDASGNVTFAPAHNTAHSAATHRLQQALRHIEKTLAEVRASADSIRTASDEIATGNLDLSQRTEQTASSLQQTASSMSQLTGTVQQSADSARQANQLAGSAADTAQRGGEVVAQVVSTMDKINTSSKKIADIIGVIDGIAFQTNILALNAAVEAARAGEQGRGFAVVAGEVRALAQRSAAAAREIKTLIGDSVDKVEAGARLVGDAGSTMQEIVASVQRVTDIIGEISAATHEQSSGIGQVNSAVNQLDQMTQQNAALVEQSAAAAGSLREQGTRLAELVATFHLTQTASAAPVLAQAVIARAADSARKTAPAPAAKPKDTKAQEPKAPVRAAAAPAAPAPKPEPARPAAPAARDDNDWETF</sequence>
<evidence type="ECO:0000313" key="8">
    <source>
        <dbReference type="EMBL" id="BAL97275.1"/>
    </source>
</evidence>
<dbReference type="EMBL" id="AP012320">
    <property type="protein sequence ID" value="BAL97275.1"/>
    <property type="molecule type" value="Genomic_DNA"/>
</dbReference>
<dbReference type="STRING" id="983917.RGE_39390"/>
<dbReference type="SUPFAM" id="SSF58104">
    <property type="entry name" value="Methyl-accepting chemotaxis protein (MCP) signaling domain"/>
    <property type="match status" value="1"/>
</dbReference>
<evidence type="ECO:0000256" key="5">
    <source>
        <dbReference type="SAM" id="MobiDB-lite"/>
    </source>
</evidence>
<evidence type="ECO:0000256" key="4">
    <source>
        <dbReference type="PROSITE-ProRule" id="PRU00284"/>
    </source>
</evidence>
<accession>I0HW88</accession>
<dbReference type="FunFam" id="1.10.287.950:FF:000001">
    <property type="entry name" value="Methyl-accepting chemotaxis sensory transducer"/>
    <property type="match status" value="1"/>
</dbReference>